<dbReference type="Pfam" id="PF00149">
    <property type="entry name" value="Metallophos"/>
    <property type="match status" value="1"/>
</dbReference>
<gene>
    <name evidence="2" type="ORF">FD00_GL002015</name>
</gene>
<sequence length="413" mass="47434">MRSYINRKGNKVVVSDKHLDVAIRIKEELQKTSPTRRTSWAAHKRMMRKEGFYDSDTNEGYRCLIKAVQRKRGTLPTAVKHVDLVADNKLKSIKEEVGELYSSKLQLQAQGRNIRKLVRAVNKDVLFLEEIKEAIKEKDFVKPSSFNKYRANSKEEKREMIVCLSDFHYGALVDIPENKYNTEIARELLNEYAQKVIKNIKKENVKSVYVMNLGDLIENVYMRNQNLYNAEETLSEQIVNATELVIEFLETISSYVPVKYSAIAGNHDRLQGNKKSNLSADHAIRVSNKIVQTYAKYSNSRVQYIEAKRDYVHWIKVGKYVFCFIHGDLNNLQKKTLLAELSSMYGEHFVAVIGGHIHHFTMLEVGMNEYQVTFGSIKGIDEYSVDTIGSKSSRSQGVVIVGKDEYEIKKIGL</sequence>
<reference evidence="2 3" key="1">
    <citation type="journal article" date="2015" name="Genome Announc.">
        <title>Expanding the biotechnology potential of lactobacilli through comparative genomics of 213 strains and associated genera.</title>
        <authorList>
            <person name="Sun Z."/>
            <person name="Harris H.M."/>
            <person name="McCann A."/>
            <person name="Guo C."/>
            <person name="Argimon S."/>
            <person name="Zhang W."/>
            <person name="Yang X."/>
            <person name="Jeffery I.B."/>
            <person name="Cooney J.C."/>
            <person name="Kagawa T.F."/>
            <person name="Liu W."/>
            <person name="Song Y."/>
            <person name="Salvetti E."/>
            <person name="Wrobel A."/>
            <person name="Rasinkangas P."/>
            <person name="Parkhill J."/>
            <person name="Rea M.C."/>
            <person name="O'Sullivan O."/>
            <person name="Ritari J."/>
            <person name="Douillard F.P."/>
            <person name="Paul Ross R."/>
            <person name="Yang R."/>
            <person name="Briner A.E."/>
            <person name="Felis G.E."/>
            <person name="de Vos W.M."/>
            <person name="Barrangou R."/>
            <person name="Klaenhammer T.R."/>
            <person name="Caufield P.W."/>
            <person name="Cui Y."/>
            <person name="Zhang H."/>
            <person name="O'Toole P.W."/>
        </authorList>
    </citation>
    <scope>NUCLEOTIDE SEQUENCE [LARGE SCALE GENOMIC DNA]</scope>
    <source>
        <strain evidence="2 3">DSM 20444</strain>
    </source>
</reference>
<dbReference type="InterPro" id="IPR004843">
    <property type="entry name" value="Calcineurin-like_PHP"/>
</dbReference>
<dbReference type="SUPFAM" id="SSF56300">
    <property type="entry name" value="Metallo-dependent phosphatases"/>
    <property type="match status" value="1"/>
</dbReference>
<keyword evidence="3" id="KW-1185">Reference proteome</keyword>
<dbReference type="InterPro" id="IPR029052">
    <property type="entry name" value="Metallo-depent_PP-like"/>
</dbReference>
<comment type="caution">
    <text evidence="2">The sequence shown here is derived from an EMBL/GenBank/DDBJ whole genome shotgun (WGS) entry which is preliminary data.</text>
</comment>
<dbReference type="EMBL" id="AYYH01000006">
    <property type="protein sequence ID" value="KRN10773.1"/>
    <property type="molecule type" value="Genomic_DNA"/>
</dbReference>
<protein>
    <recommendedName>
        <fullName evidence="1">Calcineurin-like phosphoesterase domain-containing protein</fullName>
    </recommendedName>
</protein>
<proteinExistence type="predicted"/>
<dbReference type="RefSeq" id="WP_010078262.1">
    <property type="nucleotide sequence ID" value="NZ_AYYH01000006.1"/>
</dbReference>
<dbReference type="Proteomes" id="UP000050898">
    <property type="component" value="Unassembled WGS sequence"/>
</dbReference>
<evidence type="ECO:0000259" key="1">
    <source>
        <dbReference type="Pfam" id="PF00149"/>
    </source>
</evidence>
<evidence type="ECO:0000313" key="3">
    <source>
        <dbReference type="Proteomes" id="UP000050898"/>
    </source>
</evidence>
<name>A0A0R2E9Z3_9LACO</name>
<evidence type="ECO:0000313" key="2">
    <source>
        <dbReference type="EMBL" id="KRN10773.1"/>
    </source>
</evidence>
<dbReference type="GO" id="GO:0016787">
    <property type="term" value="F:hydrolase activity"/>
    <property type="evidence" value="ECO:0007669"/>
    <property type="project" value="InterPro"/>
</dbReference>
<dbReference type="PATRIC" id="fig|1046596.6.peg.2114"/>
<feature type="domain" description="Calcineurin-like phosphoesterase" evidence="1">
    <location>
        <begin position="161"/>
        <end position="330"/>
    </location>
</feature>
<dbReference type="Gene3D" id="3.60.21.10">
    <property type="match status" value="1"/>
</dbReference>
<dbReference type="AlphaFoldDB" id="A0A0R2E9Z3"/>
<organism evidence="2 3">
    <name type="scientific">Liquorilactobacillus mali KCTC 3596 = DSM 20444</name>
    <dbReference type="NCBI Taxonomy" id="1046596"/>
    <lineage>
        <taxon>Bacteria</taxon>
        <taxon>Bacillati</taxon>
        <taxon>Bacillota</taxon>
        <taxon>Bacilli</taxon>
        <taxon>Lactobacillales</taxon>
        <taxon>Lactobacillaceae</taxon>
        <taxon>Liquorilactobacillus</taxon>
    </lineage>
</organism>
<accession>A0A0R2E9Z3</accession>